<evidence type="ECO:0000313" key="1">
    <source>
        <dbReference type="EMBL" id="PWN48768.1"/>
    </source>
</evidence>
<name>A0ACD0NSE7_9BASI</name>
<reference evidence="1 2" key="1">
    <citation type="journal article" date="2018" name="Mol. Biol. Evol.">
        <title>Broad Genomic Sampling Reveals a Smut Pathogenic Ancestry of the Fungal Clade Ustilaginomycotina.</title>
        <authorList>
            <person name="Kijpornyongpan T."/>
            <person name="Mondo S.J."/>
            <person name="Barry K."/>
            <person name="Sandor L."/>
            <person name="Lee J."/>
            <person name="Lipzen A."/>
            <person name="Pangilinan J."/>
            <person name="LaButti K."/>
            <person name="Hainaut M."/>
            <person name="Henrissat B."/>
            <person name="Grigoriev I.V."/>
            <person name="Spatafora J.W."/>
            <person name="Aime M.C."/>
        </authorList>
    </citation>
    <scope>NUCLEOTIDE SEQUENCE [LARGE SCALE GENOMIC DNA]</scope>
    <source>
        <strain evidence="1 2">SA 807</strain>
    </source>
</reference>
<evidence type="ECO:0000313" key="2">
    <source>
        <dbReference type="Proteomes" id="UP000245626"/>
    </source>
</evidence>
<dbReference type="EMBL" id="KZ820145">
    <property type="protein sequence ID" value="PWN48768.1"/>
    <property type="molecule type" value="Genomic_DNA"/>
</dbReference>
<keyword evidence="2" id="KW-1185">Reference proteome</keyword>
<proteinExistence type="predicted"/>
<sequence>MKRTRWLHPLFYLLFVILSVIPPSLAVTEPPHHPPQADPARRATHPETKRSKHIAPTYVKVASRRRGQETAAANEVLGRQEQLRKASKAQPHLRCGGSKMYYTPLVIRRRNPSAIDEKEQKGEEEEEELGICDSSCEPISNTSGEEEEVVVVGVTERGGSRKRGRMRRGGGEGGQAGGQGRRRLYECDETTTLPEDDLDPNVFKEKFPFHARTCFVRSQGQERAEDGGRKAQIVFERACLRAKGQFTNPKFKTWLS</sequence>
<gene>
    <name evidence="1" type="ORF">IE53DRAFT_178124</name>
</gene>
<protein>
    <submittedName>
        <fullName evidence="1">Uncharacterized protein</fullName>
    </submittedName>
</protein>
<dbReference type="Proteomes" id="UP000245626">
    <property type="component" value="Unassembled WGS sequence"/>
</dbReference>
<organism evidence="1 2">
    <name type="scientific">Violaceomyces palustris</name>
    <dbReference type="NCBI Taxonomy" id="1673888"/>
    <lineage>
        <taxon>Eukaryota</taxon>
        <taxon>Fungi</taxon>
        <taxon>Dikarya</taxon>
        <taxon>Basidiomycota</taxon>
        <taxon>Ustilaginomycotina</taxon>
        <taxon>Ustilaginomycetes</taxon>
        <taxon>Violaceomycetales</taxon>
        <taxon>Violaceomycetaceae</taxon>
        <taxon>Violaceomyces</taxon>
    </lineage>
</organism>
<accession>A0ACD0NSE7</accession>